<dbReference type="PANTHER" id="PTHR43096:SF26">
    <property type="entry name" value="CR-TYPE DOMAIN-CONTAINING PROTEIN"/>
    <property type="match status" value="1"/>
</dbReference>
<dbReference type="AlphaFoldDB" id="A0A8S9GGS0"/>
<evidence type="ECO:0000313" key="10">
    <source>
        <dbReference type="EMBL" id="KAF2545173.1"/>
    </source>
</evidence>
<name>A0A8S9GGS0_BRACR</name>
<dbReference type="GO" id="GO:0009408">
    <property type="term" value="P:response to heat"/>
    <property type="evidence" value="ECO:0007669"/>
    <property type="project" value="InterPro"/>
</dbReference>
<dbReference type="InterPro" id="IPR018253">
    <property type="entry name" value="DnaJ_domain_CS"/>
</dbReference>
<dbReference type="GO" id="GO:0051082">
    <property type="term" value="F:unfolded protein binding"/>
    <property type="evidence" value="ECO:0007669"/>
    <property type="project" value="InterPro"/>
</dbReference>
<keyword evidence="7" id="KW-1133">Transmembrane helix</keyword>
<feature type="domain" description="CR-type" evidence="9">
    <location>
        <begin position="187"/>
        <end position="329"/>
    </location>
</feature>
<dbReference type="GO" id="GO:0042026">
    <property type="term" value="P:protein refolding"/>
    <property type="evidence" value="ECO:0007669"/>
    <property type="project" value="TreeGrafter"/>
</dbReference>
<dbReference type="GO" id="GO:0005524">
    <property type="term" value="F:ATP binding"/>
    <property type="evidence" value="ECO:0007669"/>
    <property type="project" value="InterPro"/>
</dbReference>
<dbReference type="InterPro" id="IPR012724">
    <property type="entry name" value="DnaJ"/>
</dbReference>
<keyword evidence="7" id="KW-0472">Membrane</keyword>
<dbReference type="SUPFAM" id="SSF46565">
    <property type="entry name" value="Chaperone J-domain"/>
    <property type="match status" value="1"/>
</dbReference>
<dbReference type="Gene3D" id="1.10.287.110">
    <property type="entry name" value="DnaJ domain"/>
    <property type="match status" value="1"/>
</dbReference>
<dbReference type="InterPro" id="IPR002939">
    <property type="entry name" value="DnaJ_C"/>
</dbReference>
<dbReference type="Pfam" id="PF00226">
    <property type="entry name" value="DnaJ"/>
    <property type="match status" value="1"/>
</dbReference>
<dbReference type="PROSITE" id="PS51188">
    <property type="entry name" value="ZF_CR"/>
    <property type="match status" value="1"/>
</dbReference>
<evidence type="ECO:0000256" key="2">
    <source>
        <dbReference type="ARBA" id="ARBA00022737"/>
    </source>
</evidence>
<organism evidence="10">
    <name type="scientific">Brassica cretica</name>
    <name type="common">Mustard</name>
    <dbReference type="NCBI Taxonomy" id="69181"/>
    <lineage>
        <taxon>Eukaryota</taxon>
        <taxon>Viridiplantae</taxon>
        <taxon>Streptophyta</taxon>
        <taxon>Embryophyta</taxon>
        <taxon>Tracheophyta</taxon>
        <taxon>Spermatophyta</taxon>
        <taxon>Magnoliopsida</taxon>
        <taxon>eudicotyledons</taxon>
        <taxon>Gunneridae</taxon>
        <taxon>Pentapetalae</taxon>
        <taxon>rosids</taxon>
        <taxon>malvids</taxon>
        <taxon>Brassicales</taxon>
        <taxon>Brassicaceae</taxon>
        <taxon>Brassiceae</taxon>
        <taxon>Brassica</taxon>
    </lineage>
</organism>
<dbReference type="SUPFAM" id="SSF49493">
    <property type="entry name" value="HSP40/DnaJ peptide-binding domain"/>
    <property type="match status" value="2"/>
</dbReference>
<gene>
    <name evidence="10" type="ORF">F2Q70_00023204</name>
</gene>
<dbReference type="HAMAP" id="MF_01152">
    <property type="entry name" value="DnaJ"/>
    <property type="match status" value="1"/>
</dbReference>
<dbReference type="InterPro" id="IPR036410">
    <property type="entry name" value="HSP_DnaJ_Cys-rich_dom_sf"/>
</dbReference>
<dbReference type="CDD" id="cd10747">
    <property type="entry name" value="DnaJ_C"/>
    <property type="match status" value="1"/>
</dbReference>
<dbReference type="PRINTS" id="PR00625">
    <property type="entry name" value="JDOMAIN"/>
</dbReference>
<feature type="region of interest" description="Disordered" evidence="6">
    <location>
        <begin position="465"/>
        <end position="491"/>
    </location>
</feature>
<feature type="domain" description="J" evidence="8">
    <location>
        <begin position="50"/>
        <end position="114"/>
    </location>
</feature>
<keyword evidence="2" id="KW-0677">Repeat</keyword>
<feature type="zinc finger region" description="CR-type" evidence="5">
    <location>
        <begin position="187"/>
        <end position="329"/>
    </location>
</feature>
<dbReference type="FunFam" id="2.60.260.20:FF:000005">
    <property type="entry name" value="Chaperone protein dnaJ 1, mitochondrial"/>
    <property type="match status" value="1"/>
</dbReference>
<dbReference type="PROSITE" id="PS50076">
    <property type="entry name" value="DNAJ_2"/>
    <property type="match status" value="1"/>
</dbReference>
<evidence type="ECO:0000256" key="5">
    <source>
        <dbReference type="PROSITE-ProRule" id="PRU00546"/>
    </source>
</evidence>
<reference evidence="10" key="1">
    <citation type="submission" date="2019-12" db="EMBL/GenBank/DDBJ databases">
        <title>Genome sequencing and annotation of Brassica cretica.</title>
        <authorList>
            <person name="Studholme D.J."/>
            <person name="Sarris P.F."/>
        </authorList>
    </citation>
    <scope>NUCLEOTIDE SEQUENCE</scope>
    <source>
        <strain evidence="10">PFS-102/07</strain>
        <tissue evidence="10">Leaf</tissue>
    </source>
</reference>
<evidence type="ECO:0000259" key="8">
    <source>
        <dbReference type="PROSITE" id="PS50076"/>
    </source>
</evidence>
<dbReference type="EMBL" id="QGKY02001925">
    <property type="protein sequence ID" value="KAF2545173.1"/>
    <property type="molecule type" value="Genomic_DNA"/>
</dbReference>
<keyword evidence="4 5" id="KW-0862">Zinc</keyword>
<evidence type="ECO:0008006" key="11">
    <source>
        <dbReference type="Google" id="ProtNLM"/>
    </source>
</evidence>
<dbReference type="Gene3D" id="2.60.260.20">
    <property type="entry name" value="Urease metallochaperone UreE, N-terminal domain"/>
    <property type="match status" value="2"/>
</dbReference>
<evidence type="ECO:0000256" key="7">
    <source>
        <dbReference type="SAM" id="Phobius"/>
    </source>
</evidence>
<evidence type="ECO:0000256" key="4">
    <source>
        <dbReference type="ARBA" id="ARBA00022833"/>
    </source>
</evidence>
<evidence type="ECO:0000256" key="3">
    <source>
        <dbReference type="ARBA" id="ARBA00022771"/>
    </source>
</evidence>
<protein>
    <recommendedName>
        <fullName evidence="11">J domain-containing protein</fullName>
    </recommendedName>
</protein>
<feature type="compositionally biased region" description="Basic and acidic residues" evidence="6">
    <location>
        <begin position="477"/>
        <end position="491"/>
    </location>
</feature>
<dbReference type="CDD" id="cd10719">
    <property type="entry name" value="DnaJ_zf"/>
    <property type="match status" value="1"/>
</dbReference>
<feature type="transmembrane region" description="Helical" evidence="7">
    <location>
        <begin position="529"/>
        <end position="550"/>
    </location>
</feature>
<dbReference type="InterPro" id="IPR008971">
    <property type="entry name" value="HSP40/DnaJ_pept-bd"/>
</dbReference>
<dbReference type="InterPro" id="IPR036869">
    <property type="entry name" value="J_dom_sf"/>
</dbReference>
<keyword evidence="1 5" id="KW-0479">Metal-binding</keyword>
<dbReference type="Gene3D" id="2.10.230.10">
    <property type="entry name" value="Heat shock protein DnaJ, cysteine-rich domain"/>
    <property type="match status" value="1"/>
</dbReference>
<dbReference type="PANTHER" id="PTHR43096">
    <property type="entry name" value="DNAJ HOMOLOG 1, MITOCHONDRIAL-RELATED"/>
    <property type="match status" value="1"/>
</dbReference>
<dbReference type="InterPro" id="IPR001305">
    <property type="entry name" value="HSP_DnaJ_Cys-rich_dom"/>
</dbReference>
<dbReference type="SMART" id="SM00271">
    <property type="entry name" value="DnaJ"/>
    <property type="match status" value="1"/>
</dbReference>
<dbReference type="InterPro" id="IPR001623">
    <property type="entry name" value="DnaJ_domain"/>
</dbReference>
<dbReference type="PROSITE" id="PS00636">
    <property type="entry name" value="DNAJ_1"/>
    <property type="match status" value="1"/>
</dbReference>
<comment type="caution">
    <text evidence="10">The sequence shown here is derived from an EMBL/GenBank/DDBJ whole genome shotgun (WGS) entry which is preliminary data.</text>
</comment>
<proteinExistence type="inferred from homology"/>
<accession>A0A8S9GGS0</accession>
<keyword evidence="3 5" id="KW-0863">Zinc-finger</keyword>
<evidence type="ECO:0000256" key="1">
    <source>
        <dbReference type="ARBA" id="ARBA00022723"/>
    </source>
</evidence>
<keyword evidence="7" id="KW-0812">Transmembrane</keyword>
<sequence length="563" mass="62273">MARSTLIPSINPAHSFRHQFPLSNPSFSYPPSFLRCGNRRRGVTMAAGKDHYKTLNVGRNATLKEIKSAYRALARKYHPDMNKNAGAEDKFKQISAAYEVLSDEEKRSAYDRFGEAGLDGNFNASQDASQGVDPFDLYSAFFGGGSDGFFGEMGDSGGMGFDFMNKRSLDLDIRYDMRLSFEESVFGVKREIDVSYLATCDGCGGTGAKSSKDVKQCSNCGGKGRVMDTQRTPFGIMSQTIYRPPGLRVNRSTIADRNLHTIRHTEVRLYDFRLPSSGIGGELVDLGSGRGGGGGTISGVSTCSKCGGDGKIIADKCRMCNGNGRLRSSKKMDLVVPPGVNDRATMRMRGEGNVDKRSGRVGDLFIVLQVAEKRGIWREGLNLYSKITIDFTDAILGTVTKVETVEGTMDLRIRPGTQPGETVKLYRKGVPDTDRPSVRGDHCFEVMVLIPKNLSERERKLVEEFSSLRRSSSSTETRQEEHRFDSESREKPSLWQKMKSFIRPEEDSRTKFGTMSLNSSVPLRRMNEAGTSIVFPFLALCVIASAVALVQKKGNRLKEKKEI</sequence>
<dbReference type="GO" id="GO:0031072">
    <property type="term" value="F:heat shock protein binding"/>
    <property type="evidence" value="ECO:0007669"/>
    <property type="project" value="InterPro"/>
</dbReference>
<dbReference type="GO" id="GO:0009535">
    <property type="term" value="C:chloroplast thylakoid membrane"/>
    <property type="evidence" value="ECO:0007669"/>
    <property type="project" value="TreeGrafter"/>
</dbReference>
<dbReference type="Pfam" id="PF01556">
    <property type="entry name" value="DnaJ_C"/>
    <property type="match status" value="1"/>
</dbReference>
<evidence type="ECO:0000256" key="6">
    <source>
        <dbReference type="SAM" id="MobiDB-lite"/>
    </source>
</evidence>
<dbReference type="GO" id="GO:0008270">
    <property type="term" value="F:zinc ion binding"/>
    <property type="evidence" value="ECO:0007669"/>
    <property type="project" value="UniProtKB-KW"/>
</dbReference>
<dbReference type="CDD" id="cd06257">
    <property type="entry name" value="DnaJ"/>
    <property type="match status" value="1"/>
</dbReference>
<evidence type="ECO:0000259" key="9">
    <source>
        <dbReference type="PROSITE" id="PS51188"/>
    </source>
</evidence>
<dbReference type="SUPFAM" id="SSF57938">
    <property type="entry name" value="DnaJ/Hsp40 cysteine-rich domain"/>
    <property type="match status" value="2"/>
</dbReference>